<dbReference type="GO" id="GO:0015203">
    <property type="term" value="F:polyamine transmembrane transporter activity"/>
    <property type="evidence" value="ECO:0007669"/>
    <property type="project" value="TreeGrafter"/>
</dbReference>
<feature type="transmembrane region" description="Helical" evidence="8">
    <location>
        <begin position="178"/>
        <end position="197"/>
    </location>
</feature>
<dbReference type="InterPro" id="IPR011701">
    <property type="entry name" value="MFS"/>
</dbReference>
<dbReference type="AlphaFoldDB" id="A0A1B2J693"/>
<gene>
    <name evidence="10" type="primary">QDR3</name>
    <name evidence="10" type="ORF">ATY40_BA7500996</name>
</gene>
<evidence type="ECO:0000256" key="8">
    <source>
        <dbReference type="SAM" id="Phobius"/>
    </source>
</evidence>
<keyword evidence="2" id="KW-0813">Transport</keyword>
<feature type="transmembrane region" description="Helical" evidence="8">
    <location>
        <begin position="500"/>
        <end position="521"/>
    </location>
</feature>
<name>A0A1B2J693_PICPA</name>
<dbReference type="FunFam" id="1.20.1720.10:FF:000009">
    <property type="entry name" value="MFS multidrug transporter"/>
    <property type="match status" value="1"/>
</dbReference>
<evidence type="ECO:0000256" key="5">
    <source>
        <dbReference type="ARBA" id="ARBA00023136"/>
    </source>
</evidence>
<sequence length="680" mass="75561">MSSASKLEPQKSSNLPTDDESISSSMNIDQSESNRNYQLDVVSLTKEPSSDRGVLEKSSSTYSQTPDQTKRRWTYEPQKTVPRDRRRNFGWVTLIPEYKNPREYDEATKYTIILVVALSAVIGPMGTSILLPVIDEVAADLGTSVTLVNISVGIYLLSLGILPLWWSSFSERLGRRPIYISSFALFFAFSIGCSLSKSIGMLIGFRVLCGGCSASVQSIGAGTIADLYPPLMRGSRMGLFYLGPLAGPLMAPIIGGALGQGLGWRSTQWFLVIFSACLFILQLFLLPETMRAQDSPEAIRALLKSRQLPVNLENKGEDRNSSQHKTSHVESELETGSLIENEQTEVLLQRIATLASHYDDEVIDESMGQVNHENAAAFDPVMPALSKMETDHRGRVAFLKRRRDRIHQRLSHEFQKLLQDKGSNTHVPQNQNESRLKVIKRNSYIYLVLPIKSLCFLQYPPVLLSIIYSAPCFAVLYFVNMTLTYCYARSPYNFSPILIGLVYIPNSVTYFIASTVGGRWADVLLKKYKEKHGVLAPEARFGINITIASILFPCALLITGWCLDKKVHWVAPLVGTAIFGFAQMIVIGVNTTYIVDSLPGRGATGIAVNNFVRMILASVASFVTEPLIKAIGVGPLFSILAGITLLLISVLIVLKKKGHQWRETYDLERIYDKLDDVDAH</sequence>
<evidence type="ECO:0000256" key="2">
    <source>
        <dbReference type="ARBA" id="ARBA00022448"/>
    </source>
</evidence>
<dbReference type="PANTHER" id="PTHR23502:SF5">
    <property type="entry name" value="QUINIDINE RESISTANCE PROTEIN 3"/>
    <property type="match status" value="1"/>
</dbReference>
<feature type="transmembrane region" description="Helical" evidence="8">
    <location>
        <begin position="570"/>
        <end position="589"/>
    </location>
</feature>
<dbReference type="OrthoDB" id="3936150at2759"/>
<accession>A0A1B2J693</accession>
<feature type="compositionally biased region" description="Polar residues" evidence="7">
    <location>
        <begin position="57"/>
        <end position="67"/>
    </location>
</feature>
<feature type="compositionally biased region" description="Polar residues" evidence="7">
    <location>
        <begin position="1"/>
        <end position="37"/>
    </location>
</feature>
<dbReference type="Proteomes" id="UP000094565">
    <property type="component" value="Chromosome 1"/>
</dbReference>
<organism evidence="10 11">
    <name type="scientific">Komagataella pastoris</name>
    <name type="common">Yeast</name>
    <name type="synonym">Pichia pastoris</name>
    <dbReference type="NCBI Taxonomy" id="4922"/>
    <lineage>
        <taxon>Eukaryota</taxon>
        <taxon>Fungi</taxon>
        <taxon>Dikarya</taxon>
        <taxon>Ascomycota</taxon>
        <taxon>Saccharomycotina</taxon>
        <taxon>Pichiomycetes</taxon>
        <taxon>Pichiales</taxon>
        <taxon>Pichiaceae</taxon>
        <taxon>Komagataella</taxon>
    </lineage>
</organism>
<feature type="transmembrane region" description="Helical" evidence="8">
    <location>
        <begin position="541"/>
        <end position="563"/>
    </location>
</feature>
<evidence type="ECO:0000313" key="11">
    <source>
        <dbReference type="Proteomes" id="UP000094565"/>
    </source>
</evidence>
<dbReference type="InterPro" id="IPR020846">
    <property type="entry name" value="MFS_dom"/>
</dbReference>
<dbReference type="PROSITE" id="PS50850">
    <property type="entry name" value="MFS"/>
    <property type="match status" value="1"/>
</dbReference>
<evidence type="ECO:0000313" key="10">
    <source>
        <dbReference type="EMBL" id="ANZ73480.1"/>
    </source>
</evidence>
<comment type="similarity">
    <text evidence="6">Belongs to the major facilitator superfamily. CAR1 family.</text>
</comment>
<keyword evidence="3 8" id="KW-0812">Transmembrane</keyword>
<protein>
    <submittedName>
        <fullName evidence="10">BA75_00996T0</fullName>
    </submittedName>
</protein>
<feature type="region of interest" description="Disordered" evidence="7">
    <location>
        <begin position="1"/>
        <end position="79"/>
    </location>
</feature>
<dbReference type="GO" id="GO:0005886">
    <property type="term" value="C:plasma membrane"/>
    <property type="evidence" value="ECO:0007669"/>
    <property type="project" value="TreeGrafter"/>
</dbReference>
<feature type="region of interest" description="Disordered" evidence="7">
    <location>
        <begin position="312"/>
        <end position="335"/>
    </location>
</feature>
<dbReference type="PANTHER" id="PTHR23502">
    <property type="entry name" value="MAJOR FACILITATOR SUPERFAMILY"/>
    <property type="match status" value="1"/>
</dbReference>
<dbReference type="Pfam" id="PF07690">
    <property type="entry name" value="MFS_1"/>
    <property type="match status" value="1"/>
</dbReference>
<keyword evidence="5 8" id="KW-0472">Membrane</keyword>
<feature type="transmembrane region" description="Helical" evidence="8">
    <location>
        <begin position="112"/>
        <end position="134"/>
    </location>
</feature>
<dbReference type="Gene3D" id="1.20.1250.20">
    <property type="entry name" value="MFS general substrate transporter like domains"/>
    <property type="match status" value="1"/>
</dbReference>
<evidence type="ECO:0000259" key="9">
    <source>
        <dbReference type="PROSITE" id="PS50850"/>
    </source>
</evidence>
<feature type="transmembrane region" description="Helical" evidence="8">
    <location>
        <begin position="630"/>
        <end position="654"/>
    </location>
</feature>
<evidence type="ECO:0000256" key="4">
    <source>
        <dbReference type="ARBA" id="ARBA00022989"/>
    </source>
</evidence>
<dbReference type="EMBL" id="CP014584">
    <property type="protein sequence ID" value="ANZ73480.1"/>
    <property type="molecule type" value="Genomic_DNA"/>
</dbReference>
<evidence type="ECO:0000256" key="6">
    <source>
        <dbReference type="ARBA" id="ARBA00038347"/>
    </source>
</evidence>
<reference evidence="10 11" key="1">
    <citation type="submission" date="2016-02" db="EMBL/GenBank/DDBJ databases">
        <title>Comparative genomic and transcriptomic foundation for Pichia pastoris.</title>
        <authorList>
            <person name="Love K.R."/>
            <person name="Shah K.A."/>
            <person name="Whittaker C.A."/>
            <person name="Wu J."/>
            <person name="Bartlett M.C."/>
            <person name="Ma D."/>
            <person name="Leeson R.L."/>
            <person name="Priest M."/>
            <person name="Young S.K."/>
            <person name="Love J.C."/>
        </authorList>
    </citation>
    <scope>NUCLEOTIDE SEQUENCE [LARGE SCALE GENOMIC DNA]</scope>
    <source>
        <strain evidence="10 11">ATCC 28485</strain>
    </source>
</reference>
<feature type="transmembrane region" description="Helical" evidence="8">
    <location>
        <begin position="203"/>
        <end position="227"/>
    </location>
</feature>
<comment type="subcellular location">
    <subcellularLocation>
        <location evidence="1">Membrane</location>
        <topology evidence="1">Multi-pass membrane protein</topology>
    </subcellularLocation>
</comment>
<keyword evidence="11" id="KW-1185">Reference proteome</keyword>
<feature type="compositionally biased region" description="Basic and acidic residues" evidence="7">
    <location>
        <begin position="314"/>
        <end position="331"/>
    </location>
</feature>
<dbReference type="GO" id="GO:0010509">
    <property type="term" value="P:intracellular polyamine homeostasis"/>
    <property type="evidence" value="ECO:0007669"/>
    <property type="project" value="TreeGrafter"/>
</dbReference>
<feature type="domain" description="Major facilitator superfamily (MFS) profile" evidence="9">
    <location>
        <begin position="112"/>
        <end position="659"/>
    </location>
</feature>
<feature type="transmembrane region" description="Helical" evidence="8">
    <location>
        <begin position="239"/>
        <end position="262"/>
    </location>
</feature>
<dbReference type="InterPro" id="IPR036259">
    <property type="entry name" value="MFS_trans_sf"/>
</dbReference>
<feature type="transmembrane region" description="Helical" evidence="8">
    <location>
        <begin position="146"/>
        <end position="166"/>
    </location>
</feature>
<evidence type="ECO:0000256" key="7">
    <source>
        <dbReference type="SAM" id="MobiDB-lite"/>
    </source>
</evidence>
<dbReference type="SUPFAM" id="SSF103473">
    <property type="entry name" value="MFS general substrate transporter"/>
    <property type="match status" value="1"/>
</dbReference>
<dbReference type="Gene3D" id="1.20.1720.10">
    <property type="entry name" value="Multidrug resistance protein D"/>
    <property type="match status" value="1"/>
</dbReference>
<feature type="transmembrane region" description="Helical" evidence="8">
    <location>
        <begin position="466"/>
        <end position="488"/>
    </location>
</feature>
<proteinExistence type="inferred from homology"/>
<evidence type="ECO:0000256" key="3">
    <source>
        <dbReference type="ARBA" id="ARBA00022692"/>
    </source>
</evidence>
<feature type="transmembrane region" description="Helical" evidence="8">
    <location>
        <begin position="268"/>
        <end position="286"/>
    </location>
</feature>
<dbReference type="CDD" id="cd17323">
    <property type="entry name" value="MFS_Tpo1_MDR_like"/>
    <property type="match status" value="1"/>
</dbReference>
<evidence type="ECO:0000256" key="1">
    <source>
        <dbReference type="ARBA" id="ARBA00004141"/>
    </source>
</evidence>
<keyword evidence="4 8" id="KW-1133">Transmembrane helix</keyword>